<gene>
    <name evidence="7" type="ORF">DYU05_12595</name>
</gene>
<dbReference type="InterPro" id="IPR014284">
    <property type="entry name" value="RNA_pol_sigma-70_dom"/>
</dbReference>
<keyword evidence="8" id="KW-1185">Reference proteome</keyword>
<sequence length="189" mass="21557">MTPNTDTKLAALWEGCLKNDRKQQELLYKTLAPKMLAVCMRYAKDKDEAQDILQEGFIKMFKNMHNYRGEGSLEGWIRRIMVHSAISRYRKAKTMVLVDDFTEQNIPVSTSSNGNGLEAKELMAMVQDLPTTYRSVFSMYAIEGYSHQEIGSKLGMSELLSRTTLHRARTILKNKLNSLAVRESHCLAC</sequence>
<dbReference type="PANTHER" id="PTHR43133:SF46">
    <property type="entry name" value="RNA POLYMERASE SIGMA-70 FACTOR ECF SUBFAMILY"/>
    <property type="match status" value="1"/>
</dbReference>
<keyword evidence="4" id="KW-0804">Transcription</keyword>
<dbReference type="CDD" id="cd06171">
    <property type="entry name" value="Sigma70_r4"/>
    <property type="match status" value="1"/>
</dbReference>
<evidence type="ECO:0000256" key="2">
    <source>
        <dbReference type="ARBA" id="ARBA00023015"/>
    </source>
</evidence>
<dbReference type="SUPFAM" id="SSF88946">
    <property type="entry name" value="Sigma2 domain of RNA polymerase sigma factors"/>
    <property type="match status" value="1"/>
</dbReference>
<accession>A0A3E2NRA5</accession>
<proteinExistence type="inferred from homology"/>
<dbReference type="Gene3D" id="1.10.10.10">
    <property type="entry name" value="Winged helix-like DNA-binding domain superfamily/Winged helix DNA-binding domain"/>
    <property type="match status" value="1"/>
</dbReference>
<dbReference type="InterPro" id="IPR036388">
    <property type="entry name" value="WH-like_DNA-bd_sf"/>
</dbReference>
<dbReference type="Pfam" id="PF04542">
    <property type="entry name" value="Sigma70_r2"/>
    <property type="match status" value="1"/>
</dbReference>
<evidence type="ECO:0000313" key="7">
    <source>
        <dbReference type="EMBL" id="RFZ83528.1"/>
    </source>
</evidence>
<evidence type="ECO:0000259" key="6">
    <source>
        <dbReference type="Pfam" id="PF08281"/>
    </source>
</evidence>
<evidence type="ECO:0000256" key="4">
    <source>
        <dbReference type="ARBA" id="ARBA00023163"/>
    </source>
</evidence>
<dbReference type="InterPro" id="IPR013249">
    <property type="entry name" value="RNA_pol_sigma70_r4_t2"/>
</dbReference>
<dbReference type="NCBIfam" id="TIGR02937">
    <property type="entry name" value="sigma70-ECF"/>
    <property type="match status" value="1"/>
</dbReference>
<dbReference type="GO" id="GO:0006352">
    <property type="term" value="P:DNA-templated transcription initiation"/>
    <property type="evidence" value="ECO:0007669"/>
    <property type="project" value="InterPro"/>
</dbReference>
<dbReference type="InterPro" id="IPR039425">
    <property type="entry name" value="RNA_pol_sigma-70-like"/>
</dbReference>
<keyword evidence="3" id="KW-0731">Sigma factor</keyword>
<evidence type="ECO:0000256" key="1">
    <source>
        <dbReference type="ARBA" id="ARBA00010641"/>
    </source>
</evidence>
<comment type="caution">
    <text evidence="7">The sequence shown here is derived from an EMBL/GenBank/DDBJ whole genome shotgun (WGS) entry which is preliminary data.</text>
</comment>
<dbReference type="PANTHER" id="PTHR43133">
    <property type="entry name" value="RNA POLYMERASE ECF-TYPE SIGMA FACTO"/>
    <property type="match status" value="1"/>
</dbReference>
<feature type="domain" description="RNA polymerase sigma factor 70 region 4 type 2" evidence="6">
    <location>
        <begin position="121"/>
        <end position="170"/>
    </location>
</feature>
<dbReference type="GO" id="GO:0016987">
    <property type="term" value="F:sigma factor activity"/>
    <property type="evidence" value="ECO:0007669"/>
    <property type="project" value="UniProtKB-KW"/>
</dbReference>
<dbReference type="Pfam" id="PF08281">
    <property type="entry name" value="Sigma70_r4_2"/>
    <property type="match status" value="1"/>
</dbReference>
<dbReference type="SUPFAM" id="SSF88659">
    <property type="entry name" value="Sigma3 and sigma4 domains of RNA polymerase sigma factors"/>
    <property type="match status" value="1"/>
</dbReference>
<dbReference type="GO" id="GO:0003677">
    <property type="term" value="F:DNA binding"/>
    <property type="evidence" value="ECO:0007669"/>
    <property type="project" value="InterPro"/>
</dbReference>
<evidence type="ECO:0000259" key="5">
    <source>
        <dbReference type="Pfam" id="PF04542"/>
    </source>
</evidence>
<organism evidence="7 8">
    <name type="scientific">Mucilaginibacter terrenus</name>
    <dbReference type="NCBI Taxonomy" id="2482727"/>
    <lineage>
        <taxon>Bacteria</taxon>
        <taxon>Pseudomonadati</taxon>
        <taxon>Bacteroidota</taxon>
        <taxon>Sphingobacteriia</taxon>
        <taxon>Sphingobacteriales</taxon>
        <taxon>Sphingobacteriaceae</taxon>
        <taxon>Mucilaginibacter</taxon>
    </lineage>
</organism>
<dbReference type="Proteomes" id="UP000260823">
    <property type="component" value="Unassembled WGS sequence"/>
</dbReference>
<dbReference type="RefSeq" id="WP_117383998.1">
    <property type="nucleotide sequence ID" value="NZ_QWDE01000002.1"/>
</dbReference>
<dbReference type="EMBL" id="QWDE01000002">
    <property type="protein sequence ID" value="RFZ83528.1"/>
    <property type="molecule type" value="Genomic_DNA"/>
</dbReference>
<protein>
    <submittedName>
        <fullName evidence="7">RNA polymerase sigma factor</fullName>
    </submittedName>
</protein>
<name>A0A3E2NRA5_9SPHI</name>
<evidence type="ECO:0000313" key="8">
    <source>
        <dbReference type="Proteomes" id="UP000260823"/>
    </source>
</evidence>
<evidence type="ECO:0000256" key="3">
    <source>
        <dbReference type="ARBA" id="ARBA00023082"/>
    </source>
</evidence>
<dbReference type="OrthoDB" id="1491902at2"/>
<reference evidence="7 8" key="1">
    <citation type="submission" date="2018-08" db="EMBL/GenBank/DDBJ databases">
        <title>Mucilaginibacter terrae sp. nov., isolated from manganese diggings.</title>
        <authorList>
            <person name="Huang Y."/>
            <person name="Zhou Z."/>
        </authorList>
    </citation>
    <scope>NUCLEOTIDE SEQUENCE [LARGE SCALE GENOMIC DNA]</scope>
    <source>
        <strain evidence="7 8">ZH6</strain>
    </source>
</reference>
<dbReference type="InterPro" id="IPR013325">
    <property type="entry name" value="RNA_pol_sigma_r2"/>
</dbReference>
<dbReference type="InterPro" id="IPR007627">
    <property type="entry name" value="RNA_pol_sigma70_r2"/>
</dbReference>
<dbReference type="AlphaFoldDB" id="A0A3E2NRA5"/>
<comment type="similarity">
    <text evidence="1">Belongs to the sigma-70 factor family. ECF subfamily.</text>
</comment>
<dbReference type="Gene3D" id="1.10.1740.10">
    <property type="match status" value="1"/>
</dbReference>
<keyword evidence="2" id="KW-0805">Transcription regulation</keyword>
<feature type="domain" description="RNA polymerase sigma-70 region 2" evidence="5">
    <location>
        <begin position="27"/>
        <end position="93"/>
    </location>
</feature>
<dbReference type="InterPro" id="IPR013324">
    <property type="entry name" value="RNA_pol_sigma_r3/r4-like"/>
</dbReference>